<proteinExistence type="predicted"/>
<evidence type="ECO:0000256" key="1">
    <source>
        <dbReference type="SAM" id="MobiDB-lite"/>
    </source>
</evidence>
<gene>
    <name evidence="2" type="ORF">PYX00_010085</name>
</gene>
<accession>A0AAW2HDN2</accession>
<feature type="compositionally biased region" description="Basic and acidic residues" evidence="1">
    <location>
        <begin position="148"/>
        <end position="157"/>
    </location>
</feature>
<feature type="region of interest" description="Disordered" evidence="1">
    <location>
        <begin position="399"/>
        <end position="428"/>
    </location>
</feature>
<feature type="region of interest" description="Disordered" evidence="1">
    <location>
        <begin position="148"/>
        <end position="222"/>
    </location>
</feature>
<feature type="compositionally biased region" description="Basic and acidic residues" evidence="1">
    <location>
        <begin position="165"/>
        <end position="182"/>
    </location>
</feature>
<dbReference type="EMBL" id="JARGDH010000005">
    <property type="protein sequence ID" value="KAL0267974.1"/>
    <property type="molecule type" value="Genomic_DNA"/>
</dbReference>
<feature type="compositionally biased region" description="Polar residues" evidence="1">
    <location>
        <begin position="183"/>
        <end position="209"/>
    </location>
</feature>
<evidence type="ECO:0000313" key="2">
    <source>
        <dbReference type="EMBL" id="KAL0267974.1"/>
    </source>
</evidence>
<sequence length="428" mass="47228">MVKEEDTGCLPQNRKSDPDYDPTGSAVKTEEVGEYCPRQTIDCITQKTKKSFCIDALLARNESKNLDGYGLREARNDPGRIFRQGKEDLPRNKFFLDALENCAQKSRLFDAYNLTPKPEDRGGTDGEYEELPAKLKVIRSFENSYAKSKMEDADSKSDVYQTQDDIGRYSPEFENRGRDYENSRSVTPYSVKSNDTRSNSPDQSEMSSPPISPGNENDFVSKKNGDEFQERQMFSRPGLLVSNGPQTFLGQNPMVGSRSNISHLGPHPAFLAYSNPHSFSSAFHPLNPGSPKMTNSNNPGLKHGLNVNPNAGGAILGLNASGTQHLHHMQLEWLARTGMFYPRLPELAAGIGRKVQPGKSAGFSGYPISSRFGIALSPRSIRPALFPSPLTLPPLITDLSSAVPPGGRKTIPKRKMKQDNAEGRTTLK</sequence>
<name>A0AAW2HDN2_9NEOP</name>
<dbReference type="AlphaFoldDB" id="A0AAW2HDN2"/>
<comment type="caution">
    <text evidence="2">The sequence shown here is derived from an EMBL/GenBank/DDBJ whole genome shotgun (WGS) entry which is preliminary data.</text>
</comment>
<protein>
    <submittedName>
        <fullName evidence="2">Uncharacterized protein</fullName>
    </submittedName>
</protein>
<reference evidence="2" key="1">
    <citation type="journal article" date="2024" name="Gigascience">
        <title>Chromosome-level genome of the poultry shaft louse Menopon gallinae provides insight into the host-switching and adaptive evolution of parasitic lice.</title>
        <authorList>
            <person name="Xu Y."/>
            <person name="Ma L."/>
            <person name="Liu S."/>
            <person name="Liang Y."/>
            <person name="Liu Q."/>
            <person name="He Z."/>
            <person name="Tian L."/>
            <person name="Duan Y."/>
            <person name="Cai W."/>
            <person name="Li H."/>
            <person name="Song F."/>
        </authorList>
    </citation>
    <scope>NUCLEOTIDE SEQUENCE</scope>
    <source>
        <strain evidence="2">Cailab_2023a</strain>
    </source>
</reference>
<organism evidence="2">
    <name type="scientific">Menopon gallinae</name>
    <name type="common">poultry shaft louse</name>
    <dbReference type="NCBI Taxonomy" id="328185"/>
    <lineage>
        <taxon>Eukaryota</taxon>
        <taxon>Metazoa</taxon>
        <taxon>Ecdysozoa</taxon>
        <taxon>Arthropoda</taxon>
        <taxon>Hexapoda</taxon>
        <taxon>Insecta</taxon>
        <taxon>Pterygota</taxon>
        <taxon>Neoptera</taxon>
        <taxon>Paraneoptera</taxon>
        <taxon>Psocodea</taxon>
        <taxon>Troctomorpha</taxon>
        <taxon>Phthiraptera</taxon>
        <taxon>Amblycera</taxon>
        <taxon>Menoponidae</taxon>
        <taxon>Menopon</taxon>
    </lineage>
</organism>
<feature type="region of interest" description="Disordered" evidence="1">
    <location>
        <begin position="1"/>
        <end position="29"/>
    </location>
</feature>